<dbReference type="NCBIfam" id="TIGR01140">
    <property type="entry name" value="L_thr_O3P_dcar"/>
    <property type="match status" value="1"/>
</dbReference>
<dbReference type="GO" id="GO:0009236">
    <property type="term" value="P:cobalamin biosynthetic process"/>
    <property type="evidence" value="ECO:0007669"/>
    <property type="project" value="UniProtKB-KW"/>
</dbReference>
<dbReference type="EMBL" id="JADJMS010000011">
    <property type="protein sequence ID" value="MBK7414645.1"/>
    <property type="molecule type" value="Genomic_DNA"/>
</dbReference>
<proteinExistence type="predicted"/>
<protein>
    <recommendedName>
        <fullName evidence="4">threonine-phosphate decarboxylase</fullName>
        <ecNumber evidence="4">4.1.1.81</ecNumber>
    </recommendedName>
    <alternativeName>
        <fullName evidence="8">L-threonine-O-3-phosphate decarboxylase</fullName>
    </alternativeName>
</protein>
<gene>
    <name evidence="11" type="ORF">IPJ38_05535</name>
</gene>
<comment type="caution">
    <text evidence="11">The sequence shown here is derived from an EMBL/GenBank/DDBJ whole genome shotgun (WGS) entry which is preliminary data.</text>
</comment>
<evidence type="ECO:0000256" key="2">
    <source>
        <dbReference type="ARBA" id="ARBA00003444"/>
    </source>
</evidence>
<keyword evidence="6" id="KW-0663">Pyridoxal phosphate</keyword>
<comment type="cofactor">
    <cofactor evidence="1">
        <name>pyridoxal 5'-phosphate</name>
        <dbReference type="ChEBI" id="CHEBI:597326"/>
    </cofactor>
</comment>
<evidence type="ECO:0000313" key="12">
    <source>
        <dbReference type="Proteomes" id="UP000739411"/>
    </source>
</evidence>
<keyword evidence="5" id="KW-0169">Cobalamin biosynthesis</keyword>
<dbReference type="AlphaFoldDB" id="A0A935K8J3"/>
<dbReference type="InterPro" id="IPR015422">
    <property type="entry name" value="PyrdxlP-dep_Trfase_small"/>
</dbReference>
<evidence type="ECO:0000256" key="7">
    <source>
        <dbReference type="ARBA" id="ARBA00023239"/>
    </source>
</evidence>
<dbReference type="InterPro" id="IPR015424">
    <property type="entry name" value="PyrdxlP-dep_Trfase"/>
</dbReference>
<dbReference type="Proteomes" id="UP000739411">
    <property type="component" value="Unassembled WGS sequence"/>
</dbReference>
<comment type="catalytic activity">
    <reaction evidence="9">
        <text>O-phospho-L-threonine + H(+) = (R)-1-aminopropan-2-yl phosphate + CO2</text>
        <dbReference type="Rhea" id="RHEA:11492"/>
        <dbReference type="ChEBI" id="CHEBI:15378"/>
        <dbReference type="ChEBI" id="CHEBI:16526"/>
        <dbReference type="ChEBI" id="CHEBI:58563"/>
        <dbReference type="ChEBI" id="CHEBI:58675"/>
        <dbReference type="EC" id="4.1.1.81"/>
    </reaction>
</comment>
<organism evidence="11 12">
    <name type="scientific">Candidatus Dechloromonas phosphorivorans</name>
    <dbReference type="NCBI Taxonomy" id="2899244"/>
    <lineage>
        <taxon>Bacteria</taxon>
        <taxon>Pseudomonadati</taxon>
        <taxon>Pseudomonadota</taxon>
        <taxon>Betaproteobacteria</taxon>
        <taxon>Rhodocyclales</taxon>
        <taxon>Azonexaceae</taxon>
        <taxon>Dechloromonas</taxon>
    </lineage>
</organism>
<dbReference type="InterPro" id="IPR005860">
    <property type="entry name" value="CobD"/>
</dbReference>
<evidence type="ECO:0000256" key="4">
    <source>
        <dbReference type="ARBA" id="ARBA00012285"/>
    </source>
</evidence>
<comment type="function">
    <text evidence="2">Decarboxylates L-threonine-O-3-phosphate to yield (R)-1-amino-2-propanol O-2-phosphate, the precursor for the linkage between the nucleotide loop and the corrin ring in cobalamin.</text>
</comment>
<dbReference type="PANTHER" id="PTHR42885">
    <property type="entry name" value="HISTIDINOL-PHOSPHATE AMINOTRANSFERASE-RELATED"/>
    <property type="match status" value="1"/>
</dbReference>
<dbReference type="CDD" id="cd00609">
    <property type="entry name" value="AAT_like"/>
    <property type="match status" value="1"/>
</dbReference>
<accession>A0A935K8J3</accession>
<dbReference type="Pfam" id="PF00155">
    <property type="entry name" value="Aminotran_1_2"/>
    <property type="match status" value="1"/>
</dbReference>
<evidence type="ECO:0000256" key="1">
    <source>
        <dbReference type="ARBA" id="ARBA00001933"/>
    </source>
</evidence>
<dbReference type="InterPro" id="IPR004838">
    <property type="entry name" value="NHTrfase_class1_PyrdxlP-BS"/>
</dbReference>
<dbReference type="EC" id="4.1.1.81" evidence="4"/>
<reference evidence="11 12" key="1">
    <citation type="submission" date="2020-10" db="EMBL/GenBank/DDBJ databases">
        <title>Connecting structure to function with the recovery of over 1000 high-quality activated sludge metagenome-assembled genomes encoding full-length rRNA genes using long-read sequencing.</title>
        <authorList>
            <person name="Singleton C.M."/>
            <person name="Petriglieri F."/>
            <person name="Kristensen J.M."/>
            <person name="Kirkegaard R.H."/>
            <person name="Michaelsen T.Y."/>
            <person name="Andersen M.H."/>
            <person name="Karst S.M."/>
            <person name="Dueholm M.S."/>
            <person name="Nielsen P.H."/>
            <person name="Albertsen M."/>
        </authorList>
    </citation>
    <scope>NUCLEOTIDE SEQUENCE [LARGE SCALE GENOMIC DNA]</scope>
    <source>
        <strain evidence="11">EsbW_18-Q3-R4-48_BATAC.463</strain>
    </source>
</reference>
<dbReference type="InterPro" id="IPR004839">
    <property type="entry name" value="Aminotransferase_I/II_large"/>
</dbReference>
<evidence type="ECO:0000313" key="11">
    <source>
        <dbReference type="EMBL" id="MBK7414645.1"/>
    </source>
</evidence>
<keyword evidence="7 11" id="KW-0456">Lyase</keyword>
<evidence type="ECO:0000256" key="3">
    <source>
        <dbReference type="ARBA" id="ARBA00004953"/>
    </source>
</evidence>
<evidence type="ECO:0000256" key="6">
    <source>
        <dbReference type="ARBA" id="ARBA00022898"/>
    </source>
</evidence>
<name>A0A935K8J3_9RHOO</name>
<sequence>MLEHGGRLREAAAHYNIPLENWLDLSTGINPEAWPVPTLPVSCWQRLPEANDGLEAAAAAYYGNSNLLPVAGSQAAIQVLPTLLPRAVVACLSPLYAEHPQAWQRAGHRLRFLQNAMLPRALSVATPYVLLCNPNNPTAEHHPHDVAVDAAKQLKKRGGWLIVDEAFMDATPAESLAPLAGTAEAPNLIVLRSLGKFFGLAGARVGFVLAAPDILNRMAESIGPWTVSGPAREVARLALLDDNWQTAMRKKLTLAGARLHDMLQPLGEVKSAHLFATLNSPHTAQLHLYLAQQGILTRIFDQQPLLRFGLPGNEPDWQRLSSALNQWKPA</sequence>
<dbReference type="GO" id="GO:0048472">
    <property type="term" value="F:threonine-phosphate decarboxylase activity"/>
    <property type="evidence" value="ECO:0007669"/>
    <property type="project" value="UniProtKB-EC"/>
</dbReference>
<dbReference type="Gene3D" id="3.90.1150.10">
    <property type="entry name" value="Aspartate Aminotransferase, domain 1"/>
    <property type="match status" value="1"/>
</dbReference>
<comment type="pathway">
    <text evidence="3">Cofactor biosynthesis; adenosylcobalamin biosynthesis.</text>
</comment>
<dbReference type="PANTHER" id="PTHR42885:SF1">
    <property type="entry name" value="THREONINE-PHOSPHATE DECARBOXYLASE"/>
    <property type="match status" value="1"/>
</dbReference>
<evidence type="ECO:0000259" key="10">
    <source>
        <dbReference type="Pfam" id="PF00155"/>
    </source>
</evidence>
<feature type="domain" description="Aminotransferase class I/classII large" evidence="10">
    <location>
        <begin position="53"/>
        <end position="269"/>
    </location>
</feature>
<dbReference type="GO" id="GO:0030170">
    <property type="term" value="F:pyridoxal phosphate binding"/>
    <property type="evidence" value="ECO:0007669"/>
    <property type="project" value="InterPro"/>
</dbReference>
<dbReference type="Gene3D" id="3.40.640.10">
    <property type="entry name" value="Type I PLP-dependent aspartate aminotransferase-like (Major domain)"/>
    <property type="match status" value="1"/>
</dbReference>
<dbReference type="SUPFAM" id="SSF53383">
    <property type="entry name" value="PLP-dependent transferases"/>
    <property type="match status" value="1"/>
</dbReference>
<evidence type="ECO:0000256" key="5">
    <source>
        <dbReference type="ARBA" id="ARBA00022573"/>
    </source>
</evidence>
<dbReference type="PROSITE" id="PS00105">
    <property type="entry name" value="AA_TRANSFER_CLASS_1"/>
    <property type="match status" value="1"/>
</dbReference>
<evidence type="ECO:0000256" key="9">
    <source>
        <dbReference type="ARBA" id="ARBA00048531"/>
    </source>
</evidence>
<evidence type="ECO:0000256" key="8">
    <source>
        <dbReference type="ARBA" id="ARBA00029996"/>
    </source>
</evidence>
<dbReference type="InterPro" id="IPR015421">
    <property type="entry name" value="PyrdxlP-dep_Trfase_major"/>
</dbReference>